<dbReference type="PANTHER" id="PTHR30349:SF41">
    <property type="entry name" value="INTEGRASE_RECOMBINASE PROTEIN MJ0367-RELATED"/>
    <property type="match status" value="1"/>
</dbReference>
<gene>
    <name evidence="6" type="ORF">EDC42_0822</name>
</gene>
<evidence type="ECO:0000259" key="5">
    <source>
        <dbReference type="PROSITE" id="PS51898"/>
    </source>
</evidence>
<feature type="coiled-coil region" evidence="4">
    <location>
        <begin position="311"/>
        <end position="345"/>
    </location>
</feature>
<dbReference type="SUPFAM" id="SSF56349">
    <property type="entry name" value="DNA breaking-rejoining enzymes"/>
    <property type="match status" value="1"/>
</dbReference>
<proteinExistence type="predicted"/>
<keyword evidence="2" id="KW-0238">DNA-binding</keyword>
<dbReference type="InterPro" id="IPR050090">
    <property type="entry name" value="Tyrosine_recombinase_XerCD"/>
</dbReference>
<evidence type="ECO:0000256" key="4">
    <source>
        <dbReference type="SAM" id="Coils"/>
    </source>
</evidence>
<evidence type="ECO:0000256" key="3">
    <source>
        <dbReference type="ARBA" id="ARBA00023172"/>
    </source>
</evidence>
<protein>
    <submittedName>
        <fullName evidence="6">Site-specific recombinase XerD</fullName>
    </submittedName>
</protein>
<reference evidence="6 7" key="1">
    <citation type="submission" date="2018-11" db="EMBL/GenBank/DDBJ databases">
        <title>Genomic Encyclopedia of Type Strains, Phase IV (KMG-IV): sequencing the most valuable type-strain genomes for metagenomic binning, comparative biology and taxonomic classification.</title>
        <authorList>
            <person name="Goeker M."/>
        </authorList>
    </citation>
    <scope>NUCLEOTIDE SEQUENCE [LARGE SCALE GENOMIC DNA]</scope>
    <source>
        <strain evidence="6 7">DSM 11977</strain>
    </source>
</reference>
<comment type="caution">
    <text evidence="6">The sequence shown here is derived from an EMBL/GenBank/DDBJ whole genome shotgun (WGS) entry which is preliminary data.</text>
</comment>
<keyword evidence="3" id="KW-0233">DNA recombination</keyword>
<dbReference type="PANTHER" id="PTHR30349">
    <property type="entry name" value="PHAGE INTEGRASE-RELATED"/>
    <property type="match status" value="1"/>
</dbReference>
<dbReference type="Gene3D" id="1.10.443.10">
    <property type="entry name" value="Intergrase catalytic core"/>
    <property type="match status" value="1"/>
</dbReference>
<dbReference type="CDD" id="cd00397">
    <property type="entry name" value="DNA_BRE_C"/>
    <property type="match status" value="1"/>
</dbReference>
<keyword evidence="7" id="KW-1185">Reference proteome</keyword>
<name>A0A3N5C057_9EURY</name>
<organism evidence="6 7">
    <name type="scientific">Methanobrevibacter gottschalkii DSM 11977</name>
    <dbReference type="NCBI Taxonomy" id="1122229"/>
    <lineage>
        <taxon>Archaea</taxon>
        <taxon>Methanobacteriati</taxon>
        <taxon>Methanobacteriota</taxon>
        <taxon>Methanomada group</taxon>
        <taxon>Methanobacteria</taxon>
        <taxon>Methanobacteriales</taxon>
        <taxon>Methanobacteriaceae</taxon>
        <taxon>Methanobrevibacter</taxon>
    </lineage>
</organism>
<dbReference type="Pfam" id="PF00589">
    <property type="entry name" value="Phage_integrase"/>
    <property type="match status" value="1"/>
</dbReference>
<keyword evidence="1" id="KW-0229">DNA integration</keyword>
<dbReference type="GO" id="GO:0015074">
    <property type="term" value="P:DNA integration"/>
    <property type="evidence" value="ECO:0007669"/>
    <property type="project" value="UniProtKB-KW"/>
</dbReference>
<dbReference type="PROSITE" id="PS51898">
    <property type="entry name" value="TYR_RECOMBINASE"/>
    <property type="match status" value="1"/>
</dbReference>
<evidence type="ECO:0000313" key="6">
    <source>
        <dbReference type="EMBL" id="RPF51495.1"/>
    </source>
</evidence>
<sequence>MKKYCEFNGMSLQELLDEAEKEEADNVKWKHRRVKTKLLKYRQFLLDNYSINTVRIHMSAVSKFYRFYDIEINPLPRLNMKAVKKPTSIYYKDLPDKEIIREALAISPPVMKAIILFSCSSGCARAETLSLTIQDYIDALSEYLPNKRMDIYQIIDYLNDNDNVIPTFNLRRIKTNKYYTTYCSPEAVKAINAYILTRTDNVTPESQLFKMYESYFIGYFQRINDELGLGRVGHYSRFRSHMLRKFHASALYNDGMSLDNVNDLQGKAKNKTDQAYFMINPDDLKYEYIKHLPAITINTDVEKLSIKSPEYMQMEKENNEYKQKVERMEANIANIMERLGQEEAK</sequence>
<accession>A0A3N5C057</accession>
<evidence type="ECO:0000256" key="2">
    <source>
        <dbReference type="ARBA" id="ARBA00023125"/>
    </source>
</evidence>
<dbReference type="InterPro" id="IPR011010">
    <property type="entry name" value="DNA_brk_join_enz"/>
</dbReference>
<dbReference type="GO" id="GO:0003677">
    <property type="term" value="F:DNA binding"/>
    <property type="evidence" value="ECO:0007669"/>
    <property type="project" value="UniProtKB-KW"/>
</dbReference>
<keyword evidence="4" id="KW-0175">Coiled coil</keyword>
<dbReference type="EMBL" id="RKRG01000002">
    <property type="protein sequence ID" value="RPF51495.1"/>
    <property type="molecule type" value="Genomic_DNA"/>
</dbReference>
<dbReference type="GO" id="GO:0006310">
    <property type="term" value="P:DNA recombination"/>
    <property type="evidence" value="ECO:0007669"/>
    <property type="project" value="UniProtKB-KW"/>
</dbReference>
<dbReference type="InterPro" id="IPR002104">
    <property type="entry name" value="Integrase_catalytic"/>
</dbReference>
<dbReference type="Proteomes" id="UP000271783">
    <property type="component" value="Unassembled WGS sequence"/>
</dbReference>
<feature type="domain" description="Tyr recombinase" evidence="5">
    <location>
        <begin position="85"/>
        <end position="289"/>
    </location>
</feature>
<dbReference type="InterPro" id="IPR013762">
    <property type="entry name" value="Integrase-like_cat_sf"/>
</dbReference>
<dbReference type="AlphaFoldDB" id="A0A3N5C057"/>
<evidence type="ECO:0000313" key="7">
    <source>
        <dbReference type="Proteomes" id="UP000271783"/>
    </source>
</evidence>
<evidence type="ECO:0000256" key="1">
    <source>
        <dbReference type="ARBA" id="ARBA00022908"/>
    </source>
</evidence>